<keyword evidence="4" id="KW-1185">Reference proteome</keyword>
<accession>A0ABT3H8Y1</accession>
<dbReference type="SUPFAM" id="SSF50486">
    <property type="entry name" value="FMT C-terminal domain-like"/>
    <property type="match status" value="1"/>
</dbReference>
<gene>
    <name evidence="3" type="ORF">M2319_001172</name>
</gene>
<dbReference type="InterPro" id="IPR047180">
    <property type="entry name" value="HoxX-like"/>
</dbReference>
<dbReference type="CDD" id="cd08650">
    <property type="entry name" value="FMT_core_HypX_N"/>
    <property type="match status" value="1"/>
</dbReference>
<sequence>MRVLFLVHSFNSLAQRLFVELREHGMEVSVEFDINDAVTREAVALFKPDVVLAPFLKRAIPEDVFTAVPCLIVHPGVRGDRGPSALDWAILRREKIWGVTVLQAEAELDAGPVWAWREFAMRPAAKSSLYRNEVTEAAVEAVMEALAMIAIGDFSPERRSRGSDWEVTGVANPPCRQGDRTIDWQRDSTLRVLRKIRSADGSPGLLDEIEGTPFYHYDVHPAEGLTGEAGALIARSGTAVARATRTGAIWIGHLRATDDGALKLPAVRVLGRRAAALPDVPDGYREITYTEAGDVGFLEFVFYNGAMSTDQCLRLRDAYVEALSQPTKVLVLTGGPDTWSNGLHLGVIEAADSPADESLANIEAMDDLCRAIITTTDRLVVSALRGNAGAGGVFLALAADQVWARDGVVLNPHYKDMGNLYGSEYWTYLLPKRVGPQNAERIAAARLPMGVAEAVRLGLVDKALTSDPVALEDDILQEALALAATPGLARRIWDKRMARARDEADKPLAAYRAEEIEKMKRNFYGFDPSYHVARNNFLRKVPKSRTPLTLARHRSTKA</sequence>
<dbReference type="Pfam" id="PF00378">
    <property type="entry name" value="ECH_1"/>
    <property type="match status" value="1"/>
</dbReference>
<dbReference type="PANTHER" id="PTHR43388">
    <property type="entry name" value="HYDROGENASE MATURATION FACTOR HOXX"/>
    <property type="match status" value="1"/>
</dbReference>
<feature type="domain" description="Formyl transferase N-terminal" evidence="1">
    <location>
        <begin position="40"/>
        <end position="146"/>
    </location>
</feature>
<dbReference type="Gene3D" id="3.90.226.10">
    <property type="entry name" value="2-enoyl-CoA Hydratase, Chain A, domain 1"/>
    <property type="match status" value="1"/>
</dbReference>
<dbReference type="PANTHER" id="PTHR43388:SF1">
    <property type="entry name" value="HYDROGENASE MATURATION FACTOR HOXX"/>
    <property type="match status" value="1"/>
</dbReference>
<dbReference type="RefSeq" id="WP_264600517.1">
    <property type="nucleotide sequence ID" value="NZ_JAOQNS010000003.1"/>
</dbReference>
<evidence type="ECO:0000313" key="3">
    <source>
        <dbReference type="EMBL" id="MCW2306850.1"/>
    </source>
</evidence>
<comment type="caution">
    <text evidence="3">The sequence shown here is derived from an EMBL/GenBank/DDBJ whole genome shotgun (WGS) entry which is preliminary data.</text>
</comment>
<dbReference type="Proteomes" id="UP001209755">
    <property type="component" value="Unassembled WGS sequence"/>
</dbReference>
<evidence type="ECO:0000313" key="4">
    <source>
        <dbReference type="Proteomes" id="UP001209755"/>
    </source>
</evidence>
<dbReference type="InterPro" id="IPR002376">
    <property type="entry name" value="Formyl_transf_N"/>
</dbReference>
<evidence type="ECO:0000259" key="1">
    <source>
        <dbReference type="Pfam" id="PF00551"/>
    </source>
</evidence>
<dbReference type="Pfam" id="PF02911">
    <property type="entry name" value="Formyl_trans_C"/>
    <property type="match status" value="1"/>
</dbReference>
<protein>
    <submittedName>
        <fullName evidence="3">Two-component system hydrogenase maturation factor HypX/HoxX</fullName>
    </submittedName>
</protein>
<dbReference type="InterPro" id="IPR036477">
    <property type="entry name" value="Formyl_transf_N_sf"/>
</dbReference>
<dbReference type="InterPro" id="IPR001753">
    <property type="entry name" value="Enoyl-CoA_hydra/iso"/>
</dbReference>
<dbReference type="EMBL" id="JAOQNS010000003">
    <property type="protein sequence ID" value="MCW2306850.1"/>
    <property type="molecule type" value="Genomic_DNA"/>
</dbReference>
<dbReference type="CDD" id="cd08701">
    <property type="entry name" value="FMT_C_HypX"/>
    <property type="match status" value="1"/>
</dbReference>
<dbReference type="InterPro" id="IPR029045">
    <property type="entry name" value="ClpP/crotonase-like_dom_sf"/>
</dbReference>
<proteinExistence type="predicted"/>
<evidence type="ECO:0000259" key="2">
    <source>
        <dbReference type="Pfam" id="PF02911"/>
    </source>
</evidence>
<dbReference type="InterPro" id="IPR005793">
    <property type="entry name" value="Formyl_trans_C"/>
</dbReference>
<organism evidence="3 4">
    <name type="scientific">Rhodobium gokarnense</name>
    <dbReference type="NCBI Taxonomy" id="364296"/>
    <lineage>
        <taxon>Bacteria</taxon>
        <taxon>Pseudomonadati</taxon>
        <taxon>Pseudomonadota</taxon>
        <taxon>Alphaproteobacteria</taxon>
        <taxon>Hyphomicrobiales</taxon>
        <taxon>Rhodobiaceae</taxon>
        <taxon>Rhodobium</taxon>
    </lineage>
</organism>
<dbReference type="SUPFAM" id="SSF52096">
    <property type="entry name" value="ClpP/crotonase"/>
    <property type="match status" value="1"/>
</dbReference>
<feature type="domain" description="Formyl transferase C-terminal" evidence="2">
    <location>
        <begin position="177"/>
        <end position="258"/>
    </location>
</feature>
<dbReference type="PIRSF" id="PIRSF006787">
    <property type="entry name" value="Hydrgn_mat_HoxX"/>
    <property type="match status" value="1"/>
</dbReference>
<dbReference type="InterPro" id="IPR009188">
    <property type="entry name" value="NiFe-hyd_mat_HypX/HoxX"/>
</dbReference>
<name>A0ABT3H8Y1_9HYPH</name>
<dbReference type="Pfam" id="PF00551">
    <property type="entry name" value="Formyl_trans_N"/>
    <property type="match status" value="1"/>
</dbReference>
<reference evidence="4" key="1">
    <citation type="submission" date="2023-07" db="EMBL/GenBank/DDBJ databases">
        <title>Genome sequencing of Purple Non-Sulfur Bacteria from various extreme environments.</title>
        <authorList>
            <person name="Mayer M."/>
        </authorList>
    </citation>
    <scope>NUCLEOTIDE SEQUENCE [LARGE SCALE GENOMIC DNA]</scope>
    <source>
        <strain evidence="4">DSM 17935</strain>
    </source>
</reference>
<dbReference type="InterPro" id="IPR011034">
    <property type="entry name" value="Formyl_transferase-like_C_sf"/>
</dbReference>
<dbReference type="SUPFAM" id="SSF53328">
    <property type="entry name" value="Formyltransferase"/>
    <property type="match status" value="1"/>
</dbReference>
<dbReference type="Gene3D" id="3.40.50.12230">
    <property type="match status" value="1"/>
</dbReference>
<dbReference type="CDD" id="cd06558">
    <property type="entry name" value="crotonase-like"/>
    <property type="match status" value="1"/>
</dbReference>